<dbReference type="PANTHER" id="PTHR46972">
    <property type="entry name" value="MONOOXYGENASE ASQM-RELATED"/>
    <property type="match status" value="1"/>
</dbReference>
<gene>
    <name evidence="6" type="ORF">RDB_LOCUS96316</name>
</gene>
<feature type="domain" description="FAD-binding" evidence="5">
    <location>
        <begin position="300"/>
        <end position="352"/>
    </location>
</feature>
<reference evidence="6" key="1">
    <citation type="submission" date="2021-01" db="EMBL/GenBank/DDBJ databases">
        <authorList>
            <person name="Kaushik A."/>
        </authorList>
    </citation>
    <scope>NUCLEOTIDE SEQUENCE</scope>
    <source>
        <strain evidence="6">AG1-1C</strain>
    </source>
</reference>
<evidence type="ECO:0000313" key="6">
    <source>
        <dbReference type="EMBL" id="CAE6425296.1"/>
    </source>
</evidence>
<keyword evidence="4" id="KW-0503">Monooxygenase</keyword>
<dbReference type="PANTHER" id="PTHR46972:SF1">
    <property type="entry name" value="FAD DEPENDENT OXIDOREDUCTASE DOMAIN-CONTAINING PROTEIN"/>
    <property type="match status" value="1"/>
</dbReference>
<dbReference type="GO" id="GO:0004497">
    <property type="term" value="F:monooxygenase activity"/>
    <property type="evidence" value="ECO:0007669"/>
    <property type="project" value="UniProtKB-KW"/>
</dbReference>
<comment type="caution">
    <text evidence="6">The sequence shown here is derived from an EMBL/GenBank/DDBJ whole genome shotgun (WGS) entry which is preliminary data.</text>
</comment>
<dbReference type="PROSITE" id="PS51257">
    <property type="entry name" value="PROKAR_LIPOPROTEIN"/>
    <property type="match status" value="1"/>
</dbReference>
<proteinExistence type="predicted"/>
<evidence type="ECO:0000256" key="2">
    <source>
        <dbReference type="ARBA" id="ARBA00022827"/>
    </source>
</evidence>
<evidence type="ECO:0000256" key="3">
    <source>
        <dbReference type="ARBA" id="ARBA00023002"/>
    </source>
</evidence>
<dbReference type="Gene3D" id="3.50.50.60">
    <property type="entry name" value="FAD/NAD(P)-binding domain"/>
    <property type="match status" value="1"/>
</dbReference>
<dbReference type="SUPFAM" id="SSF51905">
    <property type="entry name" value="FAD/NAD(P)-binding domain"/>
    <property type="match status" value="1"/>
</dbReference>
<accession>A0A8H2XFB4</accession>
<dbReference type="InterPro" id="IPR002938">
    <property type="entry name" value="FAD-bd"/>
</dbReference>
<organism evidence="6 7">
    <name type="scientific">Rhizoctonia solani</name>
    <dbReference type="NCBI Taxonomy" id="456999"/>
    <lineage>
        <taxon>Eukaryota</taxon>
        <taxon>Fungi</taxon>
        <taxon>Dikarya</taxon>
        <taxon>Basidiomycota</taxon>
        <taxon>Agaricomycotina</taxon>
        <taxon>Agaricomycetes</taxon>
        <taxon>Cantharellales</taxon>
        <taxon>Ceratobasidiaceae</taxon>
        <taxon>Rhizoctonia</taxon>
    </lineage>
</organism>
<dbReference type="Proteomes" id="UP000663846">
    <property type="component" value="Unassembled WGS sequence"/>
</dbReference>
<evidence type="ECO:0000313" key="7">
    <source>
        <dbReference type="Proteomes" id="UP000663846"/>
    </source>
</evidence>
<dbReference type="EMBL" id="CAJMWS010000324">
    <property type="protein sequence ID" value="CAE6425296.1"/>
    <property type="molecule type" value="Genomic_DNA"/>
</dbReference>
<feature type="domain" description="FAD-binding" evidence="5">
    <location>
        <begin position="5"/>
        <end position="169"/>
    </location>
</feature>
<evidence type="ECO:0000259" key="5">
    <source>
        <dbReference type="Pfam" id="PF01494"/>
    </source>
</evidence>
<dbReference type="InterPro" id="IPR036188">
    <property type="entry name" value="FAD/NAD-bd_sf"/>
</dbReference>
<protein>
    <recommendedName>
        <fullName evidence="5">FAD-binding domain-containing protein</fullName>
    </recommendedName>
</protein>
<keyword evidence="1" id="KW-0285">Flavoprotein</keyword>
<dbReference type="Pfam" id="PF01494">
    <property type="entry name" value="FAD_binding_3"/>
    <property type="match status" value="2"/>
</dbReference>
<sequence length="380" mass="41960">MYPRIAIIGAGPGGLTLACILVRHSIIPTVFECDPSPDSRQQGGTLDLHTHSGQQALRDAGLWDQFLKYARYDAQAMKIVVKSGDIVFEDGPGEDDESSRPEIDRTALRNILLESFGVSNVKWGHALASVEPAGDNKHDLHFKDGKIEAGFDLVVGADGAWSRVRPHVTSVSPFYAGVSTIEFNISDTNGPRFDSINELVGKGSMFSFSDQKNITAQRQGTGAIRVYTSFAMSEVGPDWLNSTFDANDAAATKAKLLTFYEDWDPRLRDFIHSADEDFIAFRPMYMFPLDHTWEPCPGLTLLGDAAHLMTPYAGEGVNITMWYSLKLAMKIVEGIKSPDLNRAVRTERNKVALFSKEFPMSMAAVMEEIRGDGLESDQKK</sequence>
<keyword evidence="2" id="KW-0274">FAD</keyword>
<dbReference type="GO" id="GO:0071949">
    <property type="term" value="F:FAD binding"/>
    <property type="evidence" value="ECO:0007669"/>
    <property type="project" value="InterPro"/>
</dbReference>
<dbReference type="AlphaFoldDB" id="A0A8H2XFB4"/>
<name>A0A8H2XFB4_9AGAM</name>
<dbReference type="PRINTS" id="PR00420">
    <property type="entry name" value="RNGMNOXGNASE"/>
</dbReference>
<evidence type="ECO:0000256" key="4">
    <source>
        <dbReference type="ARBA" id="ARBA00023033"/>
    </source>
</evidence>
<evidence type="ECO:0000256" key="1">
    <source>
        <dbReference type="ARBA" id="ARBA00022630"/>
    </source>
</evidence>
<keyword evidence="3" id="KW-0560">Oxidoreductase</keyword>